<dbReference type="EMBL" id="CP000698">
    <property type="protein sequence ID" value="ABQ25098.1"/>
    <property type="molecule type" value="Genomic_DNA"/>
</dbReference>
<dbReference type="InterPro" id="IPR001750">
    <property type="entry name" value="ND/Mrp_TM"/>
</dbReference>
<dbReference type="GO" id="GO:0005886">
    <property type="term" value="C:plasma membrane"/>
    <property type="evidence" value="ECO:0007669"/>
    <property type="project" value="UniProtKB-SubCell"/>
</dbReference>
<feature type="transmembrane region" description="Helical" evidence="8">
    <location>
        <begin position="12"/>
        <end position="32"/>
    </location>
</feature>
<keyword evidence="6 8" id="KW-0472">Membrane</keyword>
<feature type="transmembrane region" description="Helical" evidence="8">
    <location>
        <begin position="175"/>
        <end position="195"/>
    </location>
</feature>
<feature type="transmembrane region" description="Helical" evidence="8">
    <location>
        <begin position="145"/>
        <end position="163"/>
    </location>
</feature>
<reference evidence="10 11" key="1">
    <citation type="submission" date="2007-05" db="EMBL/GenBank/DDBJ databases">
        <title>Complete sequence of Geobacter uraniireducens Rf4.</title>
        <authorList>
            <consortium name="US DOE Joint Genome Institute"/>
            <person name="Copeland A."/>
            <person name="Lucas S."/>
            <person name="Lapidus A."/>
            <person name="Barry K."/>
            <person name="Detter J.C."/>
            <person name="Glavina del Rio T."/>
            <person name="Hammon N."/>
            <person name="Israni S."/>
            <person name="Dalin E."/>
            <person name="Tice H."/>
            <person name="Pitluck S."/>
            <person name="Chertkov O."/>
            <person name="Brettin T."/>
            <person name="Bruce D."/>
            <person name="Han C."/>
            <person name="Schmutz J."/>
            <person name="Larimer F."/>
            <person name="Land M."/>
            <person name="Hauser L."/>
            <person name="Kyrpides N."/>
            <person name="Mikhailova N."/>
            <person name="Shelobolina E."/>
            <person name="Aklujkar M."/>
            <person name="Lovley D."/>
            <person name="Richardson P."/>
        </authorList>
    </citation>
    <scope>NUCLEOTIDE SEQUENCE [LARGE SCALE GENOMIC DNA]</scope>
    <source>
        <strain evidence="10 11">Rf4</strain>
    </source>
</reference>
<dbReference type="OrthoDB" id="9805769at2"/>
<dbReference type="RefSeq" id="WP_011937822.1">
    <property type="nucleotide sequence ID" value="NC_009483.1"/>
</dbReference>
<accession>A5GBE0</accession>
<dbReference type="InterPro" id="IPR003918">
    <property type="entry name" value="NADH_UbQ_OxRdtase"/>
</dbReference>
<feature type="transmembrane region" description="Helical" evidence="8">
    <location>
        <begin position="432"/>
        <end position="463"/>
    </location>
</feature>
<keyword evidence="3 7" id="KW-0812">Transmembrane</keyword>
<evidence type="ECO:0000313" key="10">
    <source>
        <dbReference type="EMBL" id="ABQ25098.1"/>
    </source>
</evidence>
<feature type="transmembrane region" description="Helical" evidence="8">
    <location>
        <begin position="310"/>
        <end position="332"/>
    </location>
</feature>
<dbReference type="STRING" id="351605.Gura_0892"/>
<name>A5GBE0_GEOUR</name>
<evidence type="ECO:0000256" key="7">
    <source>
        <dbReference type="RuleBase" id="RU000320"/>
    </source>
</evidence>
<protein>
    <submittedName>
        <fullName evidence="10">NADH dehydrogenase (Quinone)</fullName>
        <ecNumber evidence="10">1.6.99.5</ecNumber>
    </submittedName>
</protein>
<dbReference type="KEGG" id="gur:Gura_0892"/>
<organism evidence="10 11">
    <name type="scientific">Geotalea uraniireducens (strain Rf4)</name>
    <name type="common">Geobacter uraniireducens</name>
    <dbReference type="NCBI Taxonomy" id="351605"/>
    <lineage>
        <taxon>Bacteria</taxon>
        <taxon>Pseudomonadati</taxon>
        <taxon>Thermodesulfobacteriota</taxon>
        <taxon>Desulfuromonadia</taxon>
        <taxon>Geobacterales</taxon>
        <taxon>Geobacteraceae</taxon>
        <taxon>Geotalea</taxon>
    </lineage>
</organism>
<sequence length="669" mass="70535">MTTTAGKLVDPAFLIITGLILTGFSGVPGLFLKNAAAFGQKLATAFACVGALCGLAGAFSTIASGETEIFVVNWSLPFGPCEIGIDPLAALFLLSVFLISGCSAVYANGYWPAAKLPATSRALCFFIGILSASMALLIIARNSVFFLMAWEVMALSAYFAFTVESGNAEVRKAGMLYLVCTHAGTMALFVMFILLRTMTGSFQFASTASLNPLAPGAAVIFFAALFGFGMKAGIMPLHIWLPAAHANGPSHVSAMMSGVMLKMGIYGIIRIISLFYPVPTWWGAVILGLGIISGVTGIISAIGQNDIKRILAYSSIENIGIITMGIGAAVIGQSIGNQTLVLLGMGGALLHVLNHSLFKSLLFLGSGALIHSVGTRELNRMGGLARRMPRTAPLFLIGAMAICGLPPLNGFISEYLLYFGFFSGVKDGAAPILLGMGLAVTALALIGALALACFVKVYGVAFLGAPRSAEAEQGHDAPWQMPAAMGLLALCCLVIGLLPQYAAHLVQPAVYAVFPSLVAAGSGITTQAPLGWIGFIGTALIIAAALLAAGYYRRLKSIPPASATTWGCGYLQPTVRMQYTSTSFAEILVRLFRGTLQPRYALPKITGFLPASAGFSSRIPETVLDVVILPFLRVTGIVFSFFRRLQNGEQSLYVLYIFITLVLLMVWAH</sequence>
<feature type="domain" description="NADH:quinone oxidoreductase/Mrp antiporter transmembrane" evidence="9">
    <location>
        <begin position="142"/>
        <end position="422"/>
    </location>
</feature>
<gene>
    <name evidence="10" type="ordered locus">Gura_0892</name>
</gene>
<evidence type="ECO:0000256" key="2">
    <source>
        <dbReference type="ARBA" id="ARBA00022475"/>
    </source>
</evidence>
<keyword evidence="5 10" id="KW-0560">Oxidoreductase</keyword>
<feature type="transmembrane region" description="Helical" evidence="8">
    <location>
        <begin position="281"/>
        <end position="303"/>
    </location>
</feature>
<feature type="transmembrane region" description="Helical" evidence="8">
    <location>
        <begin position="252"/>
        <end position="275"/>
    </location>
</feature>
<feature type="transmembrane region" description="Helical" evidence="8">
    <location>
        <begin position="215"/>
        <end position="240"/>
    </location>
</feature>
<dbReference type="EC" id="1.6.99.5" evidence="10"/>
<dbReference type="AlphaFoldDB" id="A5GBE0"/>
<feature type="transmembrane region" description="Helical" evidence="8">
    <location>
        <begin position="118"/>
        <end position="139"/>
    </location>
</feature>
<feature type="transmembrane region" description="Helical" evidence="8">
    <location>
        <begin position="651"/>
        <end position="668"/>
    </location>
</feature>
<feature type="transmembrane region" description="Helical" evidence="8">
    <location>
        <begin position="83"/>
        <end position="106"/>
    </location>
</feature>
<keyword evidence="2" id="KW-1003">Cell membrane</keyword>
<keyword evidence="4 8" id="KW-1133">Transmembrane helix</keyword>
<keyword evidence="11" id="KW-1185">Reference proteome</keyword>
<evidence type="ECO:0000259" key="9">
    <source>
        <dbReference type="Pfam" id="PF00361"/>
    </source>
</evidence>
<dbReference type="Pfam" id="PF00361">
    <property type="entry name" value="Proton_antipo_M"/>
    <property type="match status" value="1"/>
</dbReference>
<feature type="transmembrane region" description="Helical" evidence="8">
    <location>
        <begin position="44"/>
        <end position="63"/>
    </location>
</feature>
<proteinExistence type="predicted"/>
<dbReference type="PANTHER" id="PTHR42682">
    <property type="entry name" value="HYDROGENASE-4 COMPONENT F"/>
    <property type="match status" value="1"/>
</dbReference>
<dbReference type="InterPro" id="IPR052175">
    <property type="entry name" value="ComplexI-like_HydComp"/>
</dbReference>
<dbReference type="GO" id="GO:0042773">
    <property type="term" value="P:ATP synthesis coupled electron transport"/>
    <property type="evidence" value="ECO:0007669"/>
    <property type="project" value="InterPro"/>
</dbReference>
<dbReference type="Proteomes" id="UP000006695">
    <property type="component" value="Chromosome"/>
</dbReference>
<dbReference type="PANTHER" id="PTHR42682:SF3">
    <property type="entry name" value="FORMATE HYDROGENLYASE SUBUNIT 3-RELATED"/>
    <property type="match status" value="1"/>
</dbReference>
<feature type="transmembrane region" description="Helical" evidence="8">
    <location>
        <begin position="352"/>
        <end position="373"/>
    </location>
</feature>
<comment type="subcellular location">
    <subcellularLocation>
        <location evidence="1">Cell membrane</location>
        <topology evidence="1">Multi-pass membrane protein</topology>
    </subcellularLocation>
    <subcellularLocation>
        <location evidence="7">Membrane</location>
        <topology evidence="7">Multi-pass membrane protein</topology>
    </subcellularLocation>
</comment>
<feature type="transmembrane region" description="Helical" evidence="8">
    <location>
        <begin position="532"/>
        <end position="552"/>
    </location>
</feature>
<dbReference type="GO" id="GO:0008137">
    <property type="term" value="F:NADH dehydrogenase (ubiquinone) activity"/>
    <property type="evidence" value="ECO:0007669"/>
    <property type="project" value="InterPro"/>
</dbReference>
<evidence type="ECO:0000313" key="11">
    <source>
        <dbReference type="Proteomes" id="UP000006695"/>
    </source>
</evidence>
<evidence type="ECO:0000256" key="4">
    <source>
        <dbReference type="ARBA" id="ARBA00022989"/>
    </source>
</evidence>
<evidence type="ECO:0000256" key="8">
    <source>
        <dbReference type="SAM" id="Phobius"/>
    </source>
</evidence>
<dbReference type="GO" id="GO:0016491">
    <property type="term" value="F:oxidoreductase activity"/>
    <property type="evidence" value="ECO:0007669"/>
    <property type="project" value="UniProtKB-KW"/>
</dbReference>
<evidence type="ECO:0000256" key="3">
    <source>
        <dbReference type="ARBA" id="ARBA00022692"/>
    </source>
</evidence>
<evidence type="ECO:0000256" key="6">
    <source>
        <dbReference type="ARBA" id="ARBA00023136"/>
    </source>
</evidence>
<feature type="transmembrane region" description="Helical" evidence="8">
    <location>
        <begin position="483"/>
        <end position="502"/>
    </location>
</feature>
<evidence type="ECO:0000256" key="5">
    <source>
        <dbReference type="ARBA" id="ARBA00023002"/>
    </source>
</evidence>
<evidence type="ECO:0000256" key="1">
    <source>
        <dbReference type="ARBA" id="ARBA00004651"/>
    </source>
</evidence>
<dbReference type="HOGENOM" id="CLU_007100_8_1_7"/>
<dbReference type="PRINTS" id="PR01437">
    <property type="entry name" value="NUOXDRDTASE4"/>
</dbReference>
<feature type="transmembrane region" description="Helical" evidence="8">
    <location>
        <begin position="394"/>
        <end position="412"/>
    </location>
</feature>